<proteinExistence type="predicted"/>
<dbReference type="HOGENOM" id="CLU_2443073_0_0_1"/>
<protein>
    <submittedName>
        <fullName evidence="1">Uncharacterized protein</fullName>
    </submittedName>
</protein>
<evidence type="ECO:0000313" key="2">
    <source>
        <dbReference type="Proteomes" id="UP000000305"/>
    </source>
</evidence>
<dbReference type="EMBL" id="GL732566">
    <property type="protein sequence ID" value="EFX76801.1"/>
    <property type="molecule type" value="Genomic_DNA"/>
</dbReference>
<organism evidence="1 2">
    <name type="scientific">Daphnia pulex</name>
    <name type="common">Water flea</name>
    <dbReference type="NCBI Taxonomy" id="6669"/>
    <lineage>
        <taxon>Eukaryota</taxon>
        <taxon>Metazoa</taxon>
        <taxon>Ecdysozoa</taxon>
        <taxon>Arthropoda</taxon>
        <taxon>Crustacea</taxon>
        <taxon>Branchiopoda</taxon>
        <taxon>Diplostraca</taxon>
        <taxon>Cladocera</taxon>
        <taxon>Anomopoda</taxon>
        <taxon>Daphniidae</taxon>
        <taxon>Daphnia</taxon>
    </lineage>
</organism>
<gene>
    <name evidence="1" type="ORF">DAPPUDRAFT_321996</name>
</gene>
<sequence>MALIKEQLNAAFAYALTGKWNQDPLEQGKASDISAATIKECLKEELLEELSIRLVGDVINPKAKSDYLDDVAMYELLDIWSMLVLVLPIA</sequence>
<dbReference type="InParanoid" id="E9GUU9"/>
<keyword evidence="2" id="KW-1185">Reference proteome</keyword>
<dbReference type="AlphaFoldDB" id="E9GUU9"/>
<evidence type="ECO:0000313" key="1">
    <source>
        <dbReference type="EMBL" id="EFX76801.1"/>
    </source>
</evidence>
<reference evidence="1 2" key="1">
    <citation type="journal article" date="2011" name="Science">
        <title>The ecoresponsive genome of Daphnia pulex.</title>
        <authorList>
            <person name="Colbourne J.K."/>
            <person name="Pfrender M.E."/>
            <person name="Gilbert D."/>
            <person name="Thomas W.K."/>
            <person name="Tucker A."/>
            <person name="Oakley T.H."/>
            <person name="Tokishita S."/>
            <person name="Aerts A."/>
            <person name="Arnold G.J."/>
            <person name="Basu M.K."/>
            <person name="Bauer D.J."/>
            <person name="Caceres C.E."/>
            <person name="Carmel L."/>
            <person name="Casola C."/>
            <person name="Choi J.H."/>
            <person name="Detter J.C."/>
            <person name="Dong Q."/>
            <person name="Dusheyko S."/>
            <person name="Eads B.D."/>
            <person name="Frohlich T."/>
            <person name="Geiler-Samerotte K.A."/>
            <person name="Gerlach D."/>
            <person name="Hatcher P."/>
            <person name="Jogdeo S."/>
            <person name="Krijgsveld J."/>
            <person name="Kriventseva E.V."/>
            <person name="Kultz D."/>
            <person name="Laforsch C."/>
            <person name="Lindquist E."/>
            <person name="Lopez J."/>
            <person name="Manak J.R."/>
            <person name="Muller J."/>
            <person name="Pangilinan J."/>
            <person name="Patwardhan R.P."/>
            <person name="Pitluck S."/>
            <person name="Pritham E.J."/>
            <person name="Rechtsteiner A."/>
            <person name="Rho M."/>
            <person name="Rogozin I.B."/>
            <person name="Sakarya O."/>
            <person name="Salamov A."/>
            <person name="Schaack S."/>
            <person name="Shapiro H."/>
            <person name="Shiga Y."/>
            <person name="Skalitzky C."/>
            <person name="Smith Z."/>
            <person name="Souvorov A."/>
            <person name="Sung W."/>
            <person name="Tang Z."/>
            <person name="Tsuchiya D."/>
            <person name="Tu H."/>
            <person name="Vos H."/>
            <person name="Wang M."/>
            <person name="Wolf Y.I."/>
            <person name="Yamagata H."/>
            <person name="Yamada T."/>
            <person name="Ye Y."/>
            <person name="Shaw J.R."/>
            <person name="Andrews J."/>
            <person name="Crease T.J."/>
            <person name="Tang H."/>
            <person name="Lucas S.M."/>
            <person name="Robertson H.M."/>
            <person name="Bork P."/>
            <person name="Koonin E.V."/>
            <person name="Zdobnov E.M."/>
            <person name="Grigoriev I.V."/>
            <person name="Lynch M."/>
            <person name="Boore J.L."/>
        </authorList>
    </citation>
    <scope>NUCLEOTIDE SEQUENCE [LARGE SCALE GENOMIC DNA]</scope>
</reference>
<dbReference type="KEGG" id="dpx:DAPPUDRAFT_321996"/>
<dbReference type="Proteomes" id="UP000000305">
    <property type="component" value="Unassembled WGS sequence"/>
</dbReference>
<name>E9GUU9_DAPPU</name>
<accession>E9GUU9</accession>